<protein>
    <submittedName>
        <fullName evidence="1">Uncharacterized protein</fullName>
    </submittedName>
</protein>
<evidence type="ECO:0000313" key="1">
    <source>
        <dbReference type="EMBL" id="MEQ2247117.1"/>
    </source>
</evidence>
<keyword evidence="2" id="KW-1185">Reference proteome</keyword>
<dbReference type="Proteomes" id="UP001482620">
    <property type="component" value="Unassembled WGS sequence"/>
</dbReference>
<organism evidence="1 2">
    <name type="scientific">Ilyodon furcidens</name>
    <name type="common">goldbreast splitfin</name>
    <dbReference type="NCBI Taxonomy" id="33524"/>
    <lineage>
        <taxon>Eukaryota</taxon>
        <taxon>Metazoa</taxon>
        <taxon>Chordata</taxon>
        <taxon>Craniata</taxon>
        <taxon>Vertebrata</taxon>
        <taxon>Euteleostomi</taxon>
        <taxon>Actinopterygii</taxon>
        <taxon>Neopterygii</taxon>
        <taxon>Teleostei</taxon>
        <taxon>Neoteleostei</taxon>
        <taxon>Acanthomorphata</taxon>
        <taxon>Ovalentaria</taxon>
        <taxon>Atherinomorphae</taxon>
        <taxon>Cyprinodontiformes</taxon>
        <taxon>Goodeidae</taxon>
        <taxon>Ilyodon</taxon>
    </lineage>
</organism>
<evidence type="ECO:0000313" key="2">
    <source>
        <dbReference type="Proteomes" id="UP001482620"/>
    </source>
</evidence>
<comment type="caution">
    <text evidence="1">The sequence shown here is derived from an EMBL/GenBank/DDBJ whole genome shotgun (WGS) entry which is preliminary data.</text>
</comment>
<name>A0ABV0UTB8_9TELE</name>
<proteinExistence type="predicted"/>
<reference evidence="1 2" key="1">
    <citation type="submission" date="2021-06" db="EMBL/GenBank/DDBJ databases">
        <authorList>
            <person name="Palmer J.M."/>
        </authorList>
    </citation>
    <scope>NUCLEOTIDE SEQUENCE [LARGE SCALE GENOMIC DNA]</scope>
    <source>
        <strain evidence="2">if_2019</strain>
        <tissue evidence="1">Muscle</tissue>
    </source>
</reference>
<dbReference type="EMBL" id="JAHRIQ010081453">
    <property type="protein sequence ID" value="MEQ2247117.1"/>
    <property type="molecule type" value="Genomic_DNA"/>
</dbReference>
<sequence>MFGRVGWESFSPLRPLFYSPPFCFCLKFLFLYANERSHIDLAFSFMFLWQQHNYKALKAEHFYPCVPLIIRKLAYRETGELAEESNCALGRPRCLPEQKTKLWSFRRDLANT</sequence>
<gene>
    <name evidence="1" type="ORF">ILYODFUR_005920</name>
</gene>
<accession>A0ABV0UTB8</accession>